<evidence type="ECO:0000313" key="1">
    <source>
        <dbReference type="EMBL" id="CAB4173003.1"/>
    </source>
</evidence>
<dbReference type="EMBL" id="LR796894">
    <property type="protein sequence ID" value="CAB4173003.1"/>
    <property type="molecule type" value="Genomic_DNA"/>
</dbReference>
<organism evidence="1">
    <name type="scientific">uncultured Caudovirales phage</name>
    <dbReference type="NCBI Taxonomy" id="2100421"/>
    <lineage>
        <taxon>Viruses</taxon>
        <taxon>Duplodnaviria</taxon>
        <taxon>Heunggongvirae</taxon>
        <taxon>Uroviricota</taxon>
        <taxon>Caudoviricetes</taxon>
        <taxon>Peduoviridae</taxon>
        <taxon>Maltschvirus</taxon>
        <taxon>Maltschvirus maltsch</taxon>
    </lineage>
</organism>
<gene>
    <name evidence="1" type="ORF">UFOVP950_23</name>
</gene>
<protein>
    <submittedName>
        <fullName evidence="1">Uncharacterized protein</fullName>
    </submittedName>
</protein>
<name>A0A6J5PMY8_9CAUD</name>
<sequence>MLYINDMPVGCLSSVSRSEQISFIGTCKTTQSGGQTQLGRLYTYSIPFEGVMTTDNSIMSWTGLKALERIKIDWLITGDGIEGEQGQGFIENLEIVGQVQDFIKFSGNITGYD</sequence>
<accession>A0A6J5PMY8</accession>
<proteinExistence type="predicted"/>
<reference evidence="1" key="1">
    <citation type="submission" date="2020-05" db="EMBL/GenBank/DDBJ databases">
        <authorList>
            <person name="Chiriac C."/>
            <person name="Salcher M."/>
            <person name="Ghai R."/>
            <person name="Kavagutti S V."/>
        </authorList>
    </citation>
    <scope>NUCLEOTIDE SEQUENCE</scope>
</reference>